<dbReference type="Pfam" id="PF08512">
    <property type="entry name" value="Rttp106-like_middle"/>
    <property type="match status" value="1"/>
</dbReference>
<feature type="compositionally biased region" description="Basic and acidic residues" evidence="12">
    <location>
        <begin position="471"/>
        <end position="481"/>
    </location>
</feature>
<feature type="domain" description="FACT complex subunit SPT16 middle" evidence="14">
    <location>
        <begin position="530"/>
        <end position="680"/>
    </location>
</feature>
<feature type="compositionally biased region" description="Acidic residues" evidence="12">
    <location>
        <begin position="947"/>
        <end position="963"/>
    </location>
</feature>
<dbReference type="InterPro" id="IPR040258">
    <property type="entry name" value="Spt16"/>
</dbReference>
<evidence type="ECO:0000259" key="14">
    <source>
        <dbReference type="SMART" id="SM01286"/>
    </source>
</evidence>
<evidence type="ECO:0000256" key="3">
    <source>
        <dbReference type="ARBA" id="ARBA00022705"/>
    </source>
</evidence>
<reference evidence="16 17" key="1">
    <citation type="journal article" date="2013" name="MBio">
        <title>Genome sequencing of the plant pathogen Taphrina deformans, the causal agent of peach leaf curl.</title>
        <authorList>
            <person name="Cisse O.H."/>
            <person name="Almeida J.M.G.C.F."/>
            <person name="Fonseca A."/>
            <person name="Kumar A.A."/>
            <person name="Salojaervi J."/>
            <person name="Overmyer K."/>
            <person name="Hauser P.M."/>
            <person name="Pagni M."/>
        </authorList>
    </citation>
    <scope>NUCLEOTIDE SEQUENCE [LARGE SCALE GENOMIC DNA]</scope>
    <source>
        <strain evidence="17">PYCC 5710 / ATCC 11124 / CBS 356.35 / IMI 108563 / JCM 9778 / NBRC 8474</strain>
    </source>
</reference>
<dbReference type="FunFam" id="2.30.29.150:FF:000002">
    <property type="entry name" value="FACT complex subunit SPT16"/>
    <property type="match status" value="1"/>
</dbReference>
<dbReference type="InterPro" id="IPR036005">
    <property type="entry name" value="Creatinase/aminopeptidase-like"/>
</dbReference>
<comment type="subcellular location">
    <subcellularLocation>
        <location evidence="10">Nucleus</location>
    </subcellularLocation>
    <subcellularLocation>
        <location evidence="10">Chromosome</location>
    </subcellularLocation>
</comment>
<keyword evidence="4 10" id="KW-0227">DNA damage</keyword>
<dbReference type="STRING" id="1097556.R4X8W5"/>
<dbReference type="InterPro" id="IPR000994">
    <property type="entry name" value="Pept_M24"/>
</dbReference>
<evidence type="ECO:0000259" key="13">
    <source>
        <dbReference type="SMART" id="SM01285"/>
    </source>
</evidence>
<dbReference type="CDD" id="cd01091">
    <property type="entry name" value="CDC68-like"/>
    <property type="match status" value="1"/>
</dbReference>
<dbReference type="GO" id="GO:0006260">
    <property type="term" value="P:DNA replication"/>
    <property type="evidence" value="ECO:0007669"/>
    <property type="project" value="UniProtKB-KW"/>
</dbReference>
<evidence type="ECO:0000256" key="11">
    <source>
        <dbReference type="SAM" id="Coils"/>
    </source>
</evidence>
<dbReference type="InterPro" id="IPR011993">
    <property type="entry name" value="PH-like_dom_sf"/>
</dbReference>
<keyword evidence="2 10" id="KW-0158">Chromosome</keyword>
<evidence type="ECO:0000256" key="1">
    <source>
        <dbReference type="ARBA" id="ARBA00010779"/>
    </source>
</evidence>
<evidence type="ECO:0000256" key="10">
    <source>
        <dbReference type="RuleBase" id="RU367052"/>
    </source>
</evidence>
<feature type="region of interest" description="Disordered" evidence="12">
    <location>
        <begin position="460"/>
        <end position="481"/>
    </location>
</feature>
<keyword evidence="3 10" id="KW-0235">DNA replication</keyword>
<dbReference type="SMART" id="SM01287">
    <property type="entry name" value="Rtt106"/>
    <property type="match status" value="1"/>
</dbReference>
<dbReference type="Pfam" id="PF24824">
    <property type="entry name" value="PH_SPT16"/>
    <property type="match status" value="1"/>
</dbReference>
<dbReference type="GO" id="GO:0006281">
    <property type="term" value="P:DNA repair"/>
    <property type="evidence" value="ECO:0007669"/>
    <property type="project" value="UniProtKB-UniRule"/>
</dbReference>
<dbReference type="VEuPathDB" id="FungiDB:TAPDE_000091"/>
<dbReference type="FunFam" id="2.30.29.210:FF:000001">
    <property type="entry name" value="FACT complex subunit spt16"/>
    <property type="match status" value="1"/>
</dbReference>
<feature type="compositionally biased region" description="Acidic residues" evidence="12">
    <location>
        <begin position="971"/>
        <end position="988"/>
    </location>
</feature>
<evidence type="ECO:0000256" key="4">
    <source>
        <dbReference type="ARBA" id="ARBA00022763"/>
    </source>
</evidence>
<dbReference type="InterPro" id="IPR013953">
    <property type="entry name" value="FACT_SPT16_M"/>
</dbReference>
<evidence type="ECO:0000313" key="16">
    <source>
        <dbReference type="EMBL" id="CCG80577.1"/>
    </source>
</evidence>
<evidence type="ECO:0000256" key="9">
    <source>
        <dbReference type="ARBA" id="ARBA00023242"/>
    </source>
</evidence>
<dbReference type="FunFam" id="3.90.230.10:FF:000005">
    <property type="entry name" value="FACT complex subunit spt16"/>
    <property type="match status" value="1"/>
</dbReference>
<dbReference type="GO" id="GO:0034728">
    <property type="term" value="P:nucleosome organization"/>
    <property type="evidence" value="ECO:0007669"/>
    <property type="project" value="UniProtKB-ARBA"/>
</dbReference>
<dbReference type="InterPro" id="IPR029149">
    <property type="entry name" value="Creatin/AminoP/Spt16_N"/>
</dbReference>
<proteinExistence type="inferred from homology"/>
<dbReference type="FunFam" id="2.30.29.30:FF:000017">
    <property type="entry name" value="FACT complex subunit SPT16"/>
    <property type="match status" value="1"/>
</dbReference>
<keyword evidence="8 10" id="KW-0234">DNA repair</keyword>
<evidence type="ECO:0000256" key="6">
    <source>
        <dbReference type="ARBA" id="ARBA00023054"/>
    </source>
</evidence>
<evidence type="ECO:0000256" key="2">
    <source>
        <dbReference type="ARBA" id="ARBA00022454"/>
    </source>
</evidence>
<comment type="caution">
    <text evidence="16">The sequence shown here is derived from an EMBL/GenBank/DDBJ whole genome shotgun (WGS) entry which is preliminary data.</text>
</comment>
<dbReference type="PANTHER" id="PTHR13980">
    <property type="entry name" value="CDC68 RELATED"/>
    <property type="match status" value="1"/>
</dbReference>
<evidence type="ECO:0000256" key="8">
    <source>
        <dbReference type="ARBA" id="ARBA00023204"/>
    </source>
</evidence>
<dbReference type="SMART" id="SM01285">
    <property type="entry name" value="FACT-Spt16_Nlob"/>
    <property type="match status" value="1"/>
</dbReference>
<feature type="domain" description="Histone chaperone RTT106/FACT complex subunit SPT16-like middle" evidence="15">
    <location>
        <begin position="803"/>
        <end position="893"/>
    </location>
</feature>
<dbReference type="GO" id="GO:0035101">
    <property type="term" value="C:FACT complex"/>
    <property type="evidence" value="ECO:0007669"/>
    <property type="project" value="UniProtKB-UniRule"/>
</dbReference>
<evidence type="ECO:0000313" key="17">
    <source>
        <dbReference type="Proteomes" id="UP000013776"/>
    </source>
</evidence>
<keyword evidence="7 10" id="KW-0804">Transcription</keyword>
<feature type="coiled-coil region" evidence="11">
    <location>
        <begin position="609"/>
        <end position="636"/>
    </location>
</feature>
<dbReference type="Gene3D" id="3.40.350.10">
    <property type="entry name" value="Creatinase/prolidase N-terminal domain"/>
    <property type="match status" value="1"/>
</dbReference>
<dbReference type="OrthoDB" id="10251642at2759"/>
<dbReference type="Pfam" id="PF00557">
    <property type="entry name" value="Peptidase_M24"/>
    <property type="match status" value="1"/>
</dbReference>
<dbReference type="Gene3D" id="2.30.29.30">
    <property type="entry name" value="Pleckstrin-homology domain (PH domain)/Phosphotyrosine-binding domain (PTB)"/>
    <property type="match status" value="1"/>
</dbReference>
<feature type="region of interest" description="Disordered" evidence="12">
    <location>
        <begin position="926"/>
        <end position="988"/>
    </location>
</feature>
<accession>R4X8W5</accession>
<keyword evidence="5 10" id="KW-0805">Transcription regulation</keyword>
<keyword evidence="6 11" id="KW-0175">Coiled coil</keyword>
<evidence type="ECO:0000256" key="5">
    <source>
        <dbReference type="ARBA" id="ARBA00023015"/>
    </source>
</evidence>
<dbReference type="GO" id="GO:0010468">
    <property type="term" value="P:regulation of gene expression"/>
    <property type="evidence" value="ECO:0007669"/>
    <property type="project" value="UniProtKB-ARBA"/>
</dbReference>
<dbReference type="SUPFAM" id="SSF55920">
    <property type="entry name" value="Creatinase/aminopeptidase"/>
    <property type="match status" value="1"/>
</dbReference>
<dbReference type="GO" id="GO:0006368">
    <property type="term" value="P:transcription elongation by RNA polymerase II"/>
    <property type="evidence" value="ECO:0007669"/>
    <property type="project" value="TreeGrafter"/>
</dbReference>
<dbReference type="Pfam" id="PF14826">
    <property type="entry name" value="FACT-Spt16_Nlob"/>
    <property type="match status" value="1"/>
</dbReference>
<protein>
    <recommendedName>
        <fullName evidence="10">FACT complex subunit</fullName>
    </recommendedName>
</protein>
<dbReference type="FunFam" id="3.40.350.10:FF:000006">
    <property type="entry name" value="FACT complex subunit SPT16"/>
    <property type="match status" value="1"/>
</dbReference>
<evidence type="ECO:0000256" key="7">
    <source>
        <dbReference type="ARBA" id="ARBA00023163"/>
    </source>
</evidence>
<evidence type="ECO:0000259" key="15">
    <source>
        <dbReference type="SMART" id="SM01287"/>
    </source>
</evidence>
<dbReference type="Gene3D" id="2.30.29.150">
    <property type="match status" value="1"/>
</dbReference>
<organism evidence="16 17">
    <name type="scientific">Taphrina deformans (strain PYCC 5710 / ATCC 11124 / CBS 356.35 / IMI 108563 / JCM 9778 / NBRC 8474)</name>
    <name type="common">Peach leaf curl fungus</name>
    <name type="synonym">Lalaria deformans</name>
    <dbReference type="NCBI Taxonomy" id="1097556"/>
    <lineage>
        <taxon>Eukaryota</taxon>
        <taxon>Fungi</taxon>
        <taxon>Dikarya</taxon>
        <taxon>Ascomycota</taxon>
        <taxon>Taphrinomycotina</taxon>
        <taxon>Taphrinomycetes</taxon>
        <taxon>Taphrinales</taxon>
        <taxon>Taphrinaceae</taxon>
        <taxon>Taphrina</taxon>
    </lineage>
</organism>
<dbReference type="InterPro" id="IPR013719">
    <property type="entry name" value="RTT106/SPT16-like_middle_dom"/>
</dbReference>
<comment type="similarity">
    <text evidence="1 10">Belongs to the peptidase M24 family. SPT16 subfamily.</text>
</comment>
<feature type="domain" description="FACT complex subunit SPT16 N-terminal lobe" evidence="13">
    <location>
        <begin position="6"/>
        <end position="166"/>
    </location>
</feature>
<dbReference type="InterPro" id="IPR029148">
    <property type="entry name" value="FACT-SPT16_Nlobe"/>
</dbReference>
<sequence length="988" mass="111179">MAEIKIDSAQFHGRLQKLLDYWSENAKVEGSVYNGLGSIVVLMGSADEDNPYQKTAALHTWLLGYEFPATLILITLEKLTFVTSTNKAKHLEPLVSGAPITIDIRTRAKDEAANQKLFMEIAEVVKAKPQVGVFAKDVYKGKIIEEWSNATQQASIDGQLDLGGALAPCMAIKDEQELKHMKTACAASRTVLTDFFVDRMSSIIDAEKTITHSALAEQTERVLENAKFLTKIKGGSDFDPDQLEWCYTPIIQSGGKYDLKPSAMSDDEVLHDGVIICSLGLRYKSYCSNIGRTYLIDPSEVQVKHYEFLVSLQKQAIEAARDGVVIKEFYNNLLDTVRRSHPELEAHFPKNLGSGIGIDFRDTSLILSAKNNRRMEAGMTLNLSIGFQDLENPTSKTMKGKRYSLLLVDTVTVRKESSLNLTDTPKSKSDISYYFNDEEEKPKVKSARSVDTSAILPKKTRGVGRPINESDEQKRREHQKELATKLQEEGLKRFPDGAKVGNGNAVAPLKKFESYRREAQMPQATKDLQIVVDQRNSSIVVPIYGRPVPFHINTIKNVSKNDEGDFVYLRINLLTPGQVIGKKDDMPFEDPNANFIRSLTFRSSDTDRMSDITKQIQEMKKNATKKELEKKELADVVEQDNLTEVKNRRPQKLLDIYVRPGLDGKRVTGELEIQQNGLRYQSPVRSDHRIDILFSNIRHLFFQPCDNELVVIIHVSLKSPIMIGKKKAKDVQFYREASDVQFDETANRKRKYKYGDEDELEAEQDERRRRAQLNKEFKSFSEKISEASEGRVEVDIPFRELGFTGVPFRSNCLLQPTTDCLVHLSDTPFLCVTLADIEIAHLERIQFGLKNFDMVLVFKDFAKAPVHINTIPMTSLDNVKEWLDSTDIPTSEGPLNLNWGTIMKTVNDDPVDFFREGGWAFLLAESDDDQTDASESASEYIGSDVDSASESDSSFDDDEDGASDDSGSAEVSDEDEDMSDIAEDDESD</sequence>
<dbReference type="Proteomes" id="UP000013776">
    <property type="component" value="Unassembled WGS sequence"/>
</dbReference>
<gene>
    <name evidence="16" type="ORF">TAPDE_000091</name>
</gene>
<dbReference type="AlphaFoldDB" id="R4X8W5"/>
<keyword evidence="9 10" id="KW-0539">Nucleus</keyword>
<comment type="subunit">
    <text evidence="10">Component of the FACT complex.</text>
</comment>
<dbReference type="InterPro" id="IPR033825">
    <property type="entry name" value="Spt16_M24"/>
</dbReference>
<name>R4X8W5_TAPDE</name>
<dbReference type="Pfam" id="PF08644">
    <property type="entry name" value="SPT16"/>
    <property type="match status" value="1"/>
</dbReference>
<dbReference type="InterPro" id="IPR056595">
    <property type="entry name" value="Fact-SPT16_PH"/>
</dbReference>
<dbReference type="Gene3D" id="2.30.29.210">
    <property type="entry name" value="FACT complex subunit Spt16p/Cdc68p"/>
    <property type="match status" value="1"/>
</dbReference>
<dbReference type="EMBL" id="CAHR02000002">
    <property type="protein sequence ID" value="CCG80577.1"/>
    <property type="molecule type" value="Genomic_DNA"/>
</dbReference>
<dbReference type="GO" id="GO:0031491">
    <property type="term" value="F:nucleosome binding"/>
    <property type="evidence" value="ECO:0007669"/>
    <property type="project" value="TreeGrafter"/>
</dbReference>
<comment type="function">
    <text evidence="10">Component of the FACT complex, a general chromatin factor that acts to reorganize nucleosomes. The FACT complex is involved in multiple processes that require DNA as a template such as mRNA elongation, DNA replication and DNA repair. During transcription elongation the FACT complex acts as a histone chaperone that both destabilizes and restores nucleosomal structure. It facilitates the passage of RNA polymerase II and transcription by promoting the dissociation of one histone H2A-H2B dimer from the nucleosome, then subsequently promotes the reestablishment of the nucleosome following the passage of RNA polymerase II.</text>
</comment>
<evidence type="ECO:0000256" key="12">
    <source>
        <dbReference type="SAM" id="MobiDB-lite"/>
    </source>
</evidence>
<dbReference type="PANTHER" id="PTHR13980:SF15">
    <property type="entry name" value="FACT COMPLEX SUBUNIT SPT16"/>
    <property type="match status" value="1"/>
</dbReference>
<keyword evidence="17" id="KW-1185">Reference proteome</keyword>
<dbReference type="SMART" id="SM01286">
    <property type="entry name" value="SPT16"/>
    <property type="match status" value="1"/>
</dbReference>
<dbReference type="eggNOG" id="KOG1189">
    <property type="taxonomic scope" value="Eukaryota"/>
</dbReference>
<dbReference type="Gene3D" id="3.90.230.10">
    <property type="entry name" value="Creatinase/methionine aminopeptidase superfamily"/>
    <property type="match status" value="1"/>
</dbReference>